<feature type="domain" description="AB hydrolase-1" evidence="1">
    <location>
        <begin position="156"/>
        <end position="238"/>
    </location>
</feature>
<protein>
    <submittedName>
        <fullName evidence="2">Alpha/beta hydrolase</fullName>
    </submittedName>
</protein>
<evidence type="ECO:0000259" key="1">
    <source>
        <dbReference type="Pfam" id="PF00561"/>
    </source>
</evidence>
<dbReference type="PANTHER" id="PTHR43798">
    <property type="entry name" value="MONOACYLGLYCEROL LIPASE"/>
    <property type="match status" value="1"/>
</dbReference>
<dbReference type="Gene3D" id="3.40.50.1820">
    <property type="entry name" value="alpha/beta hydrolase"/>
    <property type="match status" value="1"/>
</dbReference>
<evidence type="ECO:0000313" key="2">
    <source>
        <dbReference type="EMBL" id="GAA4378157.1"/>
    </source>
</evidence>
<gene>
    <name evidence="2" type="ORF">GCM10023186_14310</name>
</gene>
<dbReference type="SUPFAM" id="SSF53474">
    <property type="entry name" value="alpha/beta-Hydrolases"/>
    <property type="match status" value="1"/>
</dbReference>
<dbReference type="Proteomes" id="UP001500454">
    <property type="component" value="Unassembled WGS sequence"/>
</dbReference>
<comment type="caution">
    <text evidence="2">The sequence shown here is derived from an EMBL/GenBank/DDBJ whole genome shotgun (WGS) entry which is preliminary data.</text>
</comment>
<name>A0ABP8IX90_9BACT</name>
<dbReference type="InterPro" id="IPR050266">
    <property type="entry name" value="AB_hydrolase_sf"/>
</dbReference>
<dbReference type="RefSeq" id="WP_345222632.1">
    <property type="nucleotide sequence ID" value="NZ_BAABHA010000002.1"/>
</dbReference>
<dbReference type="InterPro" id="IPR029058">
    <property type="entry name" value="AB_hydrolase_fold"/>
</dbReference>
<organism evidence="2 3">
    <name type="scientific">Hymenobacter koreensis</name>
    <dbReference type="NCBI Taxonomy" id="1084523"/>
    <lineage>
        <taxon>Bacteria</taxon>
        <taxon>Pseudomonadati</taxon>
        <taxon>Bacteroidota</taxon>
        <taxon>Cytophagia</taxon>
        <taxon>Cytophagales</taxon>
        <taxon>Hymenobacteraceae</taxon>
        <taxon>Hymenobacter</taxon>
    </lineage>
</organism>
<evidence type="ECO:0000313" key="3">
    <source>
        <dbReference type="Proteomes" id="UP001500454"/>
    </source>
</evidence>
<dbReference type="PRINTS" id="PR00111">
    <property type="entry name" value="ABHYDROLASE"/>
</dbReference>
<proteinExistence type="predicted"/>
<dbReference type="GO" id="GO:0016787">
    <property type="term" value="F:hydrolase activity"/>
    <property type="evidence" value="ECO:0007669"/>
    <property type="project" value="UniProtKB-KW"/>
</dbReference>
<dbReference type="Pfam" id="PF00561">
    <property type="entry name" value="Abhydrolase_1"/>
    <property type="match status" value="2"/>
</dbReference>
<feature type="domain" description="AB hydrolase-1" evidence="1">
    <location>
        <begin position="21"/>
        <end position="131"/>
    </location>
</feature>
<dbReference type="InterPro" id="IPR000073">
    <property type="entry name" value="AB_hydrolase_1"/>
</dbReference>
<accession>A0ABP8IX90</accession>
<dbReference type="PANTHER" id="PTHR43798:SF33">
    <property type="entry name" value="HYDROLASE, PUTATIVE (AFU_ORTHOLOGUE AFUA_2G14860)-RELATED"/>
    <property type="match status" value="1"/>
</dbReference>
<keyword evidence="3" id="KW-1185">Reference proteome</keyword>
<reference evidence="3" key="1">
    <citation type="journal article" date="2019" name="Int. J. Syst. Evol. Microbiol.">
        <title>The Global Catalogue of Microorganisms (GCM) 10K type strain sequencing project: providing services to taxonomists for standard genome sequencing and annotation.</title>
        <authorList>
            <consortium name="The Broad Institute Genomics Platform"/>
            <consortium name="The Broad Institute Genome Sequencing Center for Infectious Disease"/>
            <person name="Wu L."/>
            <person name="Ma J."/>
        </authorList>
    </citation>
    <scope>NUCLEOTIDE SEQUENCE [LARGE SCALE GENOMIC DNA]</scope>
    <source>
        <strain evidence="3">JCM 17924</strain>
    </source>
</reference>
<dbReference type="EMBL" id="BAABHA010000002">
    <property type="protein sequence ID" value="GAA4378157.1"/>
    <property type="molecule type" value="Genomic_DNA"/>
</dbReference>
<keyword evidence="2" id="KW-0378">Hydrolase</keyword>
<sequence length="260" mass="29051">MELQIKQQSGFSYVDEGSGEVLLLLHGLFGALSNWRGVIDEFAREHRVIIPMLPLYEMPLTRAGISGLVDFVQDFVKALGLQEPTTVLGNSLGGHLALVYTLRHPAQVKRLVLTGSSGLFEDSMGGSFPRRGDYAYVQERVAYTFYDPKVATKELVDEVFSITNSNSKCLRIITIARSAQRHNLGKDLSRIKVPTLLIWGLNDTITPPVVAHEFNRLLPRAELHFLDHCGHAPMMERPQAFNRLLRAFLAQEVLQPTASI</sequence>